<proteinExistence type="predicted"/>
<dbReference type="PANTHER" id="PTHR45339">
    <property type="entry name" value="HYBRID SIGNAL TRANSDUCTION HISTIDINE KINASE J"/>
    <property type="match status" value="1"/>
</dbReference>
<dbReference type="Pfam" id="PF00072">
    <property type="entry name" value="Response_reg"/>
    <property type="match status" value="2"/>
</dbReference>
<feature type="modified residue" description="4-aspartylphosphate" evidence="5">
    <location>
        <position position="505"/>
    </location>
</feature>
<dbReference type="EMBL" id="JABXWD010000079">
    <property type="protein sequence ID" value="MBV6341179.1"/>
    <property type="molecule type" value="Genomic_DNA"/>
</dbReference>
<comment type="catalytic activity">
    <reaction evidence="1">
        <text>ATP + protein L-histidine = ADP + protein N-phospho-L-histidine.</text>
        <dbReference type="EC" id="2.7.13.3"/>
    </reaction>
</comment>
<dbReference type="SMART" id="SM00388">
    <property type="entry name" value="HisKA"/>
    <property type="match status" value="1"/>
</dbReference>
<feature type="modified residue" description="4-aspartylphosphate" evidence="5">
    <location>
        <position position="83"/>
    </location>
</feature>
<dbReference type="CDD" id="cd17546">
    <property type="entry name" value="REC_hyHK_CKI1_RcsC-like"/>
    <property type="match status" value="1"/>
</dbReference>
<gene>
    <name evidence="8" type="ORF">HWQ67_06230</name>
</gene>
<dbReference type="RefSeq" id="WP_218251807.1">
    <property type="nucleotide sequence ID" value="NZ_JABXWD010000079.1"/>
</dbReference>
<evidence type="ECO:0000313" key="9">
    <source>
        <dbReference type="Proteomes" id="UP001196980"/>
    </source>
</evidence>
<evidence type="ECO:0000256" key="3">
    <source>
        <dbReference type="ARBA" id="ARBA00022553"/>
    </source>
</evidence>
<organism evidence="8 9">
    <name type="scientific">Candidatus Magnetobacterium casense</name>
    <dbReference type="NCBI Taxonomy" id="1455061"/>
    <lineage>
        <taxon>Bacteria</taxon>
        <taxon>Pseudomonadati</taxon>
        <taxon>Nitrospirota</taxon>
        <taxon>Thermodesulfovibrionia</taxon>
        <taxon>Thermodesulfovibrionales</taxon>
        <taxon>Candidatus Magnetobacteriaceae</taxon>
        <taxon>Candidatus Magnetobacterium</taxon>
    </lineage>
</organism>
<accession>A0ABS6RX12</accession>
<evidence type="ECO:0000259" key="6">
    <source>
        <dbReference type="PROSITE" id="PS50109"/>
    </source>
</evidence>
<feature type="domain" description="Response regulatory" evidence="7">
    <location>
        <begin position="28"/>
        <end position="152"/>
    </location>
</feature>
<dbReference type="CDD" id="cd00082">
    <property type="entry name" value="HisKA"/>
    <property type="match status" value="1"/>
</dbReference>
<dbReference type="InterPro" id="IPR001789">
    <property type="entry name" value="Sig_transdc_resp-reg_receiver"/>
</dbReference>
<dbReference type="Pfam" id="PF00512">
    <property type="entry name" value="HisKA"/>
    <property type="match status" value="1"/>
</dbReference>
<dbReference type="SMART" id="SM00448">
    <property type="entry name" value="REC"/>
    <property type="match status" value="2"/>
</dbReference>
<feature type="domain" description="Histidine kinase" evidence="6">
    <location>
        <begin position="192"/>
        <end position="415"/>
    </location>
</feature>
<evidence type="ECO:0000313" key="8">
    <source>
        <dbReference type="EMBL" id="MBV6341179.1"/>
    </source>
</evidence>
<dbReference type="Pfam" id="PF02518">
    <property type="entry name" value="HATPase_c"/>
    <property type="match status" value="1"/>
</dbReference>
<sequence>MIDHNDDDSFFYQGDSVSDLSETTQRWKVMIVDDEPEVHTMTRFALNNFVYDGKSLDFLSAYSGGEAKRLIAENPDTAVMLLDVVMEESHSGLDTTKYIREELKNNLVRIILRTGQPGQAPKQDVIVNYDINDYIEKTELTIDKFNIAMILSLRTYNDIITIDNAKRSIEKAIAEKEASIAANSAKSQFLANMSHEIRTPMNAIIGLTELTLDTQLQPQQREYLEAVLNSANALLALINGILDLSKIEAGKLELEETEFDLRQLVENICAPLSVQAHKKGLELSNHIKPGVPLKLKGDPARLGQILFNLVGNAIKFTTTGEILVEVQLQPDNTDDKSTLLHFAVTDSGIGIPASKFDQIFESFSQADGSTTRKHGGTGLGLAITKQLVTLMGGRMWLQSTEGKGSTFHFTVGFGLSENTPEVSGDNNMKVLSKHPGKTDGMQPKPQAPQVTESSCRILLVEDNMVNRMVAGAILKNHGYTVTEAVDGEKAIALVSEVMFDLILMDVQMPEMDGFEATKLIKSTETARNIPIIAMTAHALKGDRERCIEAGMDDYITKPINAKELIQIIRKYTHRE</sequence>
<keyword evidence="9" id="KW-1185">Reference proteome</keyword>
<reference evidence="8 9" key="1">
    <citation type="journal article" date="2020" name="J Geophys Res Biogeosci">
        <title>Magnetotaxis as an Adaptation to Enable Bacterial Shuttling of Microbial Sulfur and Sulfur Cycling Across Aquatic Oxic#Anoxic Interfaces.</title>
        <authorList>
            <person name="Li J."/>
            <person name="Liu P."/>
            <person name="Wang J."/>
            <person name="Roberts A.P."/>
            <person name="Pan Y."/>
        </authorList>
    </citation>
    <scope>NUCLEOTIDE SEQUENCE [LARGE SCALE GENOMIC DNA]</scope>
    <source>
        <strain evidence="8 9">MYR-1_YQ</strain>
    </source>
</reference>
<name>A0ABS6RX12_9BACT</name>
<dbReference type="PANTHER" id="PTHR45339:SF1">
    <property type="entry name" value="HYBRID SIGNAL TRANSDUCTION HISTIDINE KINASE J"/>
    <property type="match status" value="1"/>
</dbReference>
<dbReference type="InterPro" id="IPR005467">
    <property type="entry name" value="His_kinase_dom"/>
</dbReference>
<evidence type="ECO:0000256" key="4">
    <source>
        <dbReference type="ARBA" id="ARBA00023012"/>
    </source>
</evidence>
<evidence type="ECO:0000259" key="7">
    <source>
        <dbReference type="PROSITE" id="PS50110"/>
    </source>
</evidence>
<evidence type="ECO:0000256" key="5">
    <source>
        <dbReference type="PROSITE-ProRule" id="PRU00169"/>
    </source>
</evidence>
<dbReference type="CDD" id="cd16922">
    <property type="entry name" value="HATPase_EvgS-ArcB-TorS-like"/>
    <property type="match status" value="1"/>
</dbReference>
<dbReference type="InterPro" id="IPR003594">
    <property type="entry name" value="HATPase_dom"/>
</dbReference>
<evidence type="ECO:0000256" key="2">
    <source>
        <dbReference type="ARBA" id="ARBA00012438"/>
    </source>
</evidence>
<dbReference type="InterPro" id="IPR003661">
    <property type="entry name" value="HisK_dim/P_dom"/>
</dbReference>
<comment type="caution">
    <text evidence="8">The sequence shown here is derived from an EMBL/GenBank/DDBJ whole genome shotgun (WGS) entry which is preliminary data.</text>
</comment>
<keyword evidence="4" id="KW-0902">Two-component regulatory system</keyword>
<dbReference type="EC" id="2.7.13.3" evidence="2"/>
<dbReference type="PROSITE" id="PS50109">
    <property type="entry name" value="HIS_KIN"/>
    <property type="match status" value="1"/>
</dbReference>
<protein>
    <recommendedName>
        <fullName evidence="2">histidine kinase</fullName>
        <ecNumber evidence="2">2.7.13.3</ecNumber>
    </recommendedName>
</protein>
<dbReference type="SMART" id="SM00387">
    <property type="entry name" value="HATPase_c"/>
    <property type="match status" value="1"/>
</dbReference>
<evidence type="ECO:0000256" key="1">
    <source>
        <dbReference type="ARBA" id="ARBA00000085"/>
    </source>
</evidence>
<dbReference type="PROSITE" id="PS50110">
    <property type="entry name" value="RESPONSE_REGULATORY"/>
    <property type="match status" value="2"/>
</dbReference>
<keyword evidence="3 5" id="KW-0597">Phosphoprotein</keyword>
<feature type="domain" description="Response regulatory" evidence="7">
    <location>
        <begin position="456"/>
        <end position="572"/>
    </location>
</feature>
<dbReference type="Proteomes" id="UP001196980">
    <property type="component" value="Unassembled WGS sequence"/>
</dbReference>